<evidence type="ECO:0008006" key="5">
    <source>
        <dbReference type="Google" id="ProtNLM"/>
    </source>
</evidence>
<dbReference type="EMBL" id="VJMJ01000032">
    <property type="protein sequence ID" value="KAF0742032.1"/>
    <property type="molecule type" value="Genomic_DNA"/>
</dbReference>
<reference evidence="3 4" key="1">
    <citation type="submission" date="2019-07" db="EMBL/GenBank/DDBJ databases">
        <title>Genomics analysis of Aphanomyces spp. identifies a new class of oomycete effector associated with host adaptation.</title>
        <authorList>
            <person name="Gaulin E."/>
        </authorList>
    </citation>
    <scope>NUCLEOTIDE SEQUENCE [LARGE SCALE GENOMIC DNA]</scope>
    <source>
        <strain evidence="3 4">ATCC 201684</strain>
    </source>
</reference>
<dbReference type="Proteomes" id="UP000481153">
    <property type="component" value="Unassembled WGS sequence"/>
</dbReference>
<keyword evidence="2" id="KW-0732">Signal</keyword>
<keyword evidence="4" id="KW-1185">Reference proteome</keyword>
<accession>A0A6G0XNQ3</accession>
<organism evidence="3 4">
    <name type="scientific">Aphanomyces euteiches</name>
    <dbReference type="NCBI Taxonomy" id="100861"/>
    <lineage>
        <taxon>Eukaryota</taxon>
        <taxon>Sar</taxon>
        <taxon>Stramenopiles</taxon>
        <taxon>Oomycota</taxon>
        <taxon>Saprolegniomycetes</taxon>
        <taxon>Saprolegniales</taxon>
        <taxon>Verrucalvaceae</taxon>
        <taxon>Aphanomyces</taxon>
    </lineage>
</organism>
<feature type="signal peptide" evidence="2">
    <location>
        <begin position="1"/>
        <end position="16"/>
    </location>
</feature>
<dbReference type="VEuPathDB" id="FungiDB:AeMF1_019627"/>
<sequence>MRVLVPLVLAASAVVALNQRGRVAYANHFTMMAHDRLLIDEFQPPPSPKQNIYKKNGRGPEELKYRKKGGKIGAVAGIPLLIAQPMVKRAGKEIGAAYGRSKDKQNAKNAAGGASRSKKK</sequence>
<feature type="region of interest" description="Disordered" evidence="1">
    <location>
        <begin position="96"/>
        <end position="120"/>
    </location>
</feature>
<protein>
    <recommendedName>
        <fullName evidence="5">RxLR effector protein</fullName>
    </recommendedName>
</protein>
<proteinExistence type="predicted"/>
<name>A0A6G0XNQ3_9STRA</name>
<comment type="caution">
    <text evidence="3">The sequence shown here is derived from an EMBL/GenBank/DDBJ whole genome shotgun (WGS) entry which is preliminary data.</text>
</comment>
<evidence type="ECO:0000313" key="4">
    <source>
        <dbReference type="Proteomes" id="UP000481153"/>
    </source>
</evidence>
<dbReference type="AlphaFoldDB" id="A0A6G0XNQ3"/>
<gene>
    <name evidence="3" type="ORF">Ae201684_002967</name>
</gene>
<feature type="region of interest" description="Disordered" evidence="1">
    <location>
        <begin position="41"/>
        <end position="61"/>
    </location>
</feature>
<feature type="chain" id="PRO_5026212077" description="RxLR effector protein" evidence="2">
    <location>
        <begin position="17"/>
        <end position="120"/>
    </location>
</feature>
<evidence type="ECO:0000313" key="3">
    <source>
        <dbReference type="EMBL" id="KAF0742032.1"/>
    </source>
</evidence>
<evidence type="ECO:0000256" key="1">
    <source>
        <dbReference type="SAM" id="MobiDB-lite"/>
    </source>
</evidence>
<evidence type="ECO:0000256" key="2">
    <source>
        <dbReference type="SAM" id="SignalP"/>
    </source>
</evidence>